<dbReference type="FunFam" id="3.90.550.10:FF:000011">
    <property type="entry name" value="3-deoxy-manno-octulosonate cytidylyltransferase"/>
    <property type="match status" value="1"/>
</dbReference>
<dbReference type="GO" id="GO:0009103">
    <property type="term" value="P:lipopolysaccharide biosynthetic process"/>
    <property type="evidence" value="ECO:0007669"/>
    <property type="project" value="UniProtKB-UniRule"/>
</dbReference>
<sequence length="250" mass="27742">MDFVVVIPARYASTRLPGKPLLDIAGKPMIQHVYERACDSQASAVYIATDDERIAAAVEAFGGECLLTRADHQSGTDRIQEVAQKLALPNDRIVVNVQGDEPLIPPATIRQVATALAENKEAGISSLYHRIHDETEWRNPNAVKVVTDEAGFALYFSRSPVPWQENPASSGQQLQAKRHVGIYGYRVSTLNAFVSWSPAPLERFERLEQLRAMYHGVKIIMSEAEEALPAGIDTPEDLESIRRFLTDSEM</sequence>
<accession>A0A917GTU1</accession>
<evidence type="ECO:0000313" key="6">
    <source>
        <dbReference type="EMBL" id="GGG56250.1"/>
    </source>
</evidence>
<protein>
    <recommendedName>
        <fullName evidence="5">3-deoxy-manno-octulosonate cytidylyltransferase</fullName>
        <ecNumber evidence="5">2.7.7.38</ecNumber>
    </recommendedName>
    <alternativeName>
        <fullName evidence="5">CMP-2-keto-3-deoxyoctulosonic acid synthase</fullName>
        <shortName evidence="5">CKS</shortName>
        <shortName evidence="5">CMP-KDO synthase</shortName>
    </alternativeName>
</protein>
<dbReference type="EMBL" id="BMIY01000005">
    <property type="protein sequence ID" value="GGG56250.1"/>
    <property type="molecule type" value="Genomic_DNA"/>
</dbReference>
<dbReference type="GO" id="GO:0033468">
    <property type="term" value="P:CMP-keto-3-deoxy-D-manno-octulosonic acid biosynthetic process"/>
    <property type="evidence" value="ECO:0007669"/>
    <property type="project" value="UniProtKB-UniRule"/>
</dbReference>
<dbReference type="InterPro" id="IPR003329">
    <property type="entry name" value="Cytidylyl_trans"/>
</dbReference>
<evidence type="ECO:0000256" key="2">
    <source>
        <dbReference type="ARBA" id="ARBA00022679"/>
    </source>
</evidence>
<evidence type="ECO:0000256" key="1">
    <source>
        <dbReference type="ARBA" id="ARBA00004370"/>
    </source>
</evidence>
<dbReference type="NCBIfam" id="TIGR00466">
    <property type="entry name" value="kdsB"/>
    <property type="match status" value="1"/>
</dbReference>
<dbReference type="NCBIfam" id="NF003952">
    <property type="entry name" value="PRK05450.1-5"/>
    <property type="match status" value="1"/>
</dbReference>
<evidence type="ECO:0000313" key="7">
    <source>
        <dbReference type="Proteomes" id="UP000627715"/>
    </source>
</evidence>
<comment type="subcellular location">
    <subcellularLocation>
        <location evidence="5">Cytoplasm</location>
    </subcellularLocation>
    <subcellularLocation>
        <location evidence="1">Membrane</location>
    </subcellularLocation>
</comment>
<dbReference type="GO" id="GO:0008690">
    <property type="term" value="F:3-deoxy-manno-octulosonate cytidylyltransferase activity"/>
    <property type="evidence" value="ECO:0007669"/>
    <property type="project" value="UniProtKB-UniRule"/>
</dbReference>
<evidence type="ECO:0000256" key="4">
    <source>
        <dbReference type="ARBA" id="ARBA00022985"/>
    </source>
</evidence>
<comment type="function">
    <text evidence="5">Activates KDO (a required 8-carbon sugar) for incorporation into bacterial lipopolysaccharide in Gram-negative bacteria.</text>
</comment>
<dbReference type="InterPro" id="IPR029044">
    <property type="entry name" value="Nucleotide-diphossugar_trans"/>
</dbReference>
<dbReference type="SUPFAM" id="SSF53448">
    <property type="entry name" value="Nucleotide-diphospho-sugar transferases"/>
    <property type="match status" value="1"/>
</dbReference>
<comment type="catalytic activity">
    <reaction evidence="5">
        <text>3-deoxy-alpha-D-manno-oct-2-ulosonate + CTP = CMP-3-deoxy-beta-D-manno-octulosonate + diphosphate</text>
        <dbReference type="Rhea" id="RHEA:23448"/>
        <dbReference type="ChEBI" id="CHEBI:33019"/>
        <dbReference type="ChEBI" id="CHEBI:37563"/>
        <dbReference type="ChEBI" id="CHEBI:85986"/>
        <dbReference type="ChEBI" id="CHEBI:85987"/>
        <dbReference type="EC" id="2.7.7.38"/>
    </reaction>
</comment>
<dbReference type="Proteomes" id="UP000627715">
    <property type="component" value="Unassembled WGS sequence"/>
</dbReference>
<name>A0A917GTU1_9GAMM</name>
<dbReference type="Gene3D" id="3.90.550.10">
    <property type="entry name" value="Spore Coat Polysaccharide Biosynthesis Protein SpsA, Chain A"/>
    <property type="match status" value="1"/>
</dbReference>
<dbReference type="Pfam" id="PF02348">
    <property type="entry name" value="CTP_transf_3"/>
    <property type="match status" value="1"/>
</dbReference>
<comment type="caution">
    <text evidence="6">The sequence shown here is derived from an EMBL/GenBank/DDBJ whole genome shotgun (WGS) entry which is preliminary data.</text>
</comment>
<evidence type="ECO:0000256" key="5">
    <source>
        <dbReference type="HAMAP-Rule" id="MF_00057"/>
    </source>
</evidence>
<keyword evidence="3 5" id="KW-0548">Nucleotidyltransferase</keyword>
<gene>
    <name evidence="5 6" type="primary">kdsB</name>
    <name evidence="6" type="ORF">GCM10011403_11720</name>
</gene>
<dbReference type="InterPro" id="IPR004528">
    <property type="entry name" value="KdsB"/>
</dbReference>
<reference evidence="6" key="2">
    <citation type="submission" date="2020-09" db="EMBL/GenBank/DDBJ databases">
        <authorList>
            <person name="Sun Q."/>
            <person name="Zhou Y."/>
        </authorList>
    </citation>
    <scope>NUCLEOTIDE SEQUENCE</scope>
    <source>
        <strain evidence="6">CGMCC 1.15425</strain>
    </source>
</reference>
<dbReference type="OrthoDB" id="9815559at2"/>
<dbReference type="GO" id="GO:0005829">
    <property type="term" value="C:cytosol"/>
    <property type="evidence" value="ECO:0007669"/>
    <property type="project" value="TreeGrafter"/>
</dbReference>
<dbReference type="PANTHER" id="PTHR42866:SF2">
    <property type="entry name" value="3-DEOXY-MANNO-OCTULOSONATE CYTIDYLYLTRANSFERASE, MITOCHONDRIAL"/>
    <property type="match status" value="1"/>
</dbReference>
<reference evidence="6" key="1">
    <citation type="journal article" date="2014" name="Int. J. Syst. Evol. Microbiol.">
        <title>Complete genome sequence of Corynebacterium casei LMG S-19264T (=DSM 44701T), isolated from a smear-ripened cheese.</title>
        <authorList>
            <consortium name="US DOE Joint Genome Institute (JGI-PGF)"/>
            <person name="Walter F."/>
            <person name="Albersmeier A."/>
            <person name="Kalinowski J."/>
            <person name="Ruckert C."/>
        </authorList>
    </citation>
    <scope>NUCLEOTIDE SEQUENCE</scope>
    <source>
        <strain evidence="6">CGMCC 1.15425</strain>
    </source>
</reference>
<proteinExistence type="inferred from homology"/>
<evidence type="ECO:0000256" key="3">
    <source>
        <dbReference type="ARBA" id="ARBA00022695"/>
    </source>
</evidence>
<comment type="pathway">
    <text evidence="5">Nucleotide-sugar biosynthesis; CMP-3-deoxy-D-manno-octulosonate biosynthesis; CMP-3-deoxy-D-manno-octulosonate from 3-deoxy-D-manno-octulosonate and CTP: step 1/1.</text>
</comment>
<dbReference type="NCBIfam" id="NF009905">
    <property type="entry name" value="PRK13368.1"/>
    <property type="match status" value="1"/>
</dbReference>
<keyword evidence="4 5" id="KW-0448">Lipopolysaccharide biosynthesis</keyword>
<keyword evidence="2 5" id="KW-0808">Transferase</keyword>
<dbReference type="GO" id="GO:0016020">
    <property type="term" value="C:membrane"/>
    <property type="evidence" value="ECO:0007669"/>
    <property type="project" value="UniProtKB-SubCell"/>
</dbReference>
<organism evidence="6 7">
    <name type="scientific">Pseudohongiella nitratireducens</name>
    <dbReference type="NCBI Taxonomy" id="1768907"/>
    <lineage>
        <taxon>Bacteria</taxon>
        <taxon>Pseudomonadati</taxon>
        <taxon>Pseudomonadota</taxon>
        <taxon>Gammaproteobacteria</taxon>
        <taxon>Pseudomonadales</taxon>
        <taxon>Pseudohongiellaceae</taxon>
        <taxon>Pseudohongiella</taxon>
    </lineage>
</organism>
<dbReference type="PANTHER" id="PTHR42866">
    <property type="entry name" value="3-DEOXY-MANNO-OCTULOSONATE CYTIDYLYLTRANSFERASE"/>
    <property type="match status" value="1"/>
</dbReference>
<dbReference type="AlphaFoldDB" id="A0A917GTU1"/>
<dbReference type="RefSeq" id="WP_068812831.1">
    <property type="nucleotide sequence ID" value="NZ_BMIY01000005.1"/>
</dbReference>
<keyword evidence="5" id="KW-0963">Cytoplasm</keyword>
<dbReference type="CDD" id="cd02517">
    <property type="entry name" value="CMP-KDO-Synthetase"/>
    <property type="match status" value="1"/>
</dbReference>
<dbReference type="HAMAP" id="MF_00057">
    <property type="entry name" value="KdsB"/>
    <property type="match status" value="1"/>
</dbReference>
<keyword evidence="7" id="KW-1185">Reference proteome</keyword>
<dbReference type="EC" id="2.7.7.38" evidence="5"/>
<comment type="similarity">
    <text evidence="5">Belongs to the KdsB family.</text>
</comment>
<dbReference type="NCBIfam" id="NF003950">
    <property type="entry name" value="PRK05450.1-3"/>
    <property type="match status" value="1"/>
</dbReference>